<sequence>MEKVGIILLALFLFIILLGPLTCFKLSRDPKPKIYNPQPNQLDDARRKLITYTTCSTVAQRTARGPNADVEAVAPPSEFGECPICIGPLIPEPVHTAGSDPLPTLQQVASVTTKNPATSQESCMVEVSRAEHPSPEADAQSIRSETVDDDILTLNSCGHSFHCKCLSSWFLIERHDCPVCREPYYKSNLQRNRTFNVPSFF</sequence>
<dbReference type="SMART" id="SM00184">
    <property type="entry name" value="RING"/>
    <property type="match status" value="1"/>
</dbReference>
<dbReference type="PROSITE" id="PS50089">
    <property type="entry name" value="ZF_RING_2"/>
    <property type="match status" value="1"/>
</dbReference>
<dbReference type="PANTHER" id="PTHR14991">
    <property type="entry name" value="RING FINGER PROTEIN 32"/>
    <property type="match status" value="1"/>
</dbReference>
<keyword evidence="1" id="KW-0862">Zinc</keyword>
<keyword evidence="5" id="KW-1185">Reference proteome</keyword>
<evidence type="ECO:0000313" key="4">
    <source>
        <dbReference type="EMBL" id="KAF7550355.1"/>
    </source>
</evidence>
<feature type="domain" description="RING-type" evidence="3">
    <location>
        <begin position="123"/>
        <end position="181"/>
    </location>
</feature>
<dbReference type="SUPFAM" id="SSF57850">
    <property type="entry name" value="RING/U-box"/>
    <property type="match status" value="1"/>
</dbReference>
<dbReference type="Proteomes" id="UP000722485">
    <property type="component" value="Unassembled WGS sequence"/>
</dbReference>
<dbReference type="InterPro" id="IPR042862">
    <property type="entry name" value="RNF32"/>
</dbReference>
<evidence type="ECO:0000256" key="2">
    <source>
        <dbReference type="SAM" id="SignalP"/>
    </source>
</evidence>
<proteinExistence type="predicted"/>
<dbReference type="InterPro" id="IPR001841">
    <property type="entry name" value="Znf_RING"/>
</dbReference>
<reference evidence="4" key="1">
    <citation type="submission" date="2020-03" db="EMBL/GenBank/DDBJ databases">
        <title>Draft Genome Sequence of Cylindrodendrum hubeiense.</title>
        <authorList>
            <person name="Buettner E."/>
            <person name="Kellner H."/>
        </authorList>
    </citation>
    <scope>NUCLEOTIDE SEQUENCE</scope>
    <source>
        <strain evidence="4">IHI 201604</strain>
    </source>
</reference>
<dbReference type="AlphaFoldDB" id="A0A9P5HCA8"/>
<accession>A0A9P5HCA8</accession>
<feature type="chain" id="PRO_5040480946" description="RING-type domain-containing protein" evidence="2">
    <location>
        <begin position="24"/>
        <end position="201"/>
    </location>
</feature>
<dbReference type="PANTHER" id="PTHR14991:SF0">
    <property type="entry name" value="RING FINGER PROTEIN 32"/>
    <property type="match status" value="1"/>
</dbReference>
<protein>
    <recommendedName>
        <fullName evidence="3">RING-type domain-containing protein</fullName>
    </recommendedName>
</protein>
<feature type="signal peptide" evidence="2">
    <location>
        <begin position="1"/>
        <end position="23"/>
    </location>
</feature>
<keyword evidence="1" id="KW-0479">Metal-binding</keyword>
<dbReference type="Gene3D" id="3.30.40.10">
    <property type="entry name" value="Zinc/RING finger domain, C3HC4 (zinc finger)"/>
    <property type="match status" value="1"/>
</dbReference>
<organism evidence="4 5">
    <name type="scientific">Cylindrodendrum hubeiense</name>
    <dbReference type="NCBI Taxonomy" id="595255"/>
    <lineage>
        <taxon>Eukaryota</taxon>
        <taxon>Fungi</taxon>
        <taxon>Dikarya</taxon>
        <taxon>Ascomycota</taxon>
        <taxon>Pezizomycotina</taxon>
        <taxon>Sordariomycetes</taxon>
        <taxon>Hypocreomycetidae</taxon>
        <taxon>Hypocreales</taxon>
        <taxon>Nectriaceae</taxon>
        <taxon>Cylindrodendrum</taxon>
    </lineage>
</organism>
<gene>
    <name evidence="4" type="ORF">G7Z17_g5768</name>
</gene>
<keyword evidence="1" id="KW-0863">Zinc-finger</keyword>
<name>A0A9P5HCA8_9HYPO</name>
<evidence type="ECO:0000259" key="3">
    <source>
        <dbReference type="PROSITE" id="PS50089"/>
    </source>
</evidence>
<dbReference type="OrthoDB" id="8062037at2759"/>
<comment type="caution">
    <text evidence="4">The sequence shown here is derived from an EMBL/GenBank/DDBJ whole genome shotgun (WGS) entry which is preliminary data.</text>
</comment>
<dbReference type="EMBL" id="JAANBB010000100">
    <property type="protein sequence ID" value="KAF7550355.1"/>
    <property type="molecule type" value="Genomic_DNA"/>
</dbReference>
<evidence type="ECO:0000313" key="5">
    <source>
        <dbReference type="Proteomes" id="UP000722485"/>
    </source>
</evidence>
<dbReference type="GO" id="GO:0008270">
    <property type="term" value="F:zinc ion binding"/>
    <property type="evidence" value="ECO:0007669"/>
    <property type="project" value="UniProtKB-KW"/>
</dbReference>
<dbReference type="Pfam" id="PF13639">
    <property type="entry name" value="zf-RING_2"/>
    <property type="match status" value="1"/>
</dbReference>
<evidence type="ECO:0000256" key="1">
    <source>
        <dbReference type="PROSITE-ProRule" id="PRU00175"/>
    </source>
</evidence>
<keyword evidence="2" id="KW-0732">Signal</keyword>
<dbReference type="InterPro" id="IPR013083">
    <property type="entry name" value="Znf_RING/FYVE/PHD"/>
</dbReference>